<dbReference type="GO" id="GO:0016491">
    <property type="term" value="F:oxidoreductase activity"/>
    <property type="evidence" value="ECO:0007669"/>
    <property type="project" value="UniProtKB-KW"/>
</dbReference>
<evidence type="ECO:0000256" key="2">
    <source>
        <dbReference type="ARBA" id="ARBA00022485"/>
    </source>
</evidence>
<evidence type="ECO:0000256" key="6">
    <source>
        <dbReference type="ARBA" id="ARBA00023004"/>
    </source>
</evidence>
<dbReference type="SFLD" id="SFLDS00029">
    <property type="entry name" value="Radical_SAM"/>
    <property type="match status" value="1"/>
</dbReference>
<keyword evidence="2" id="KW-0004">4Fe-4S</keyword>
<dbReference type="PANTHER" id="PTHR11228">
    <property type="entry name" value="RADICAL SAM DOMAIN PROTEIN"/>
    <property type="match status" value="1"/>
</dbReference>
<dbReference type="InterPro" id="IPR050377">
    <property type="entry name" value="Radical_SAM_PqqE_MftC-like"/>
</dbReference>
<dbReference type="Pfam" id="PF13186">
    <property type="entry name" value="SPASM"/>
    <property type="match status" value="1"/>
</dbReference>
<evidence type="ECO:0000256" key="7">
    <source>
        <dbReference type="ARBA" id="ARBA00023014"/>
    </source>
</evidence>
<gene>
    <name evidence="10" type="ORF">FAM09_26445</name>
</gene>
<dbReference type="InterPro" id="IPR034391">
    <property type="entry name" value="AdoMet-like_SPASM_containing"/>
</dbReference>
<dbReference type="SFLD" id="SFLDG01387">
    <property type="entry name" value="BtrN-like_SPASM_domain_contain"/>
    <property type="match status" value="1"/>
</dbReference>
<reference evidence="10 11" key="1">
    <citation type="submission" date="2019-04" db="EMBL/GenBank/DDBJ databases">
        <title>Niastella caeni sp. nov., isolated from activated sludge.</title>
        <authorList>
            <person name="Sheng M."/>
        </authorList>
    </citation>
    <scope>NUCLEOTIDE SEQUENCE [LARGE SCALE GENOMIC DNA]</scope>
    <source>
        <strain evidence="10 11">HX-2-15</strain>
    </source>
</reference>
<name>A0A4V4GZJ6_9BACT</name>
<protein>
    <submittedName>
        <fullName evidence="10">Radical SAM protein</fullName>
    </submittedName>
</protein>
<keyword evidence="11" id="KW-1185">Reference proteome</keyword>
<comment type="caution">
    <text evidence="10">The sequence shown here is derived from an EMBL/GenBank/DDBJ whole genome shotgun (WGS) entry which is preliminary data.</text>
</comment>
<dbReference type="GO" id="GO:0046872">
    <property type="term" value="F:metal ion binding"/>
    <property type="evidence" value="ECO:0007669"/>
    <property type="project" value="UniProtKB-KW"/>
</dbReference>
<keyword evidence="3" id="KW-0949">S-adenosyl-L-methionine</keyword>
<dbReference type="SUPFAM" id="SSF102114">
    <property type="entry name" value="Radical SAM enzymes"/>
    <property type="match status" value="1"/>
</dbReference>
<dbReference type="GO" id="GO:0051539">
    <property type="term" value="F:4 iron, 4 sulfur cluster binding"/>
    <property type="evidence" value="ECO:0007669"/>
    <property type="project" value="UniProtKB-KW"/>
</dbReference>
<evidence type="ECO:0000259" key="8">
    <source>
        <dbReference type="Pfam" id="PF04055"/>
    </source>
</evidence>
<keyword evidence="6" id="KW-0408">Iron</keyword>
<dbReference type="Gene3D" id="3.20.20.70">
    <property type="entry name" value="Aldolase class I"/>
    <property type="match status" value="1"/>
</dbReference>
<dbReference type="AlphaFoldDB" id="A0A4V4GZJ6"/>
<accession>A0A4V4GZJ6</accession>
<dbReference type="Proteomes" id="UP000306918">
    <property type="component" value="Unassembled WGS sequence"/>
</dbReference>
<dbReference type="InterPro" id="IPR058240">
    <property type="entry name" value="rSAM_sf"/>
</dbReference>
<proteinExistence type="predicted"/>
<dbReference type="Pfam" id="PF04055">
    <property type="entry name" value="Radical_SAM"/>
    <property type="match status" value="1"/>
</dbReference>
<dbReference type="InterPro" id="IPR023885">
    <property type="entry name" value="4Fe4S-binding_SPASM_dom"/>
</dbReference>
<dbReference type="CDD" id="cd21109">
    <property type="entry name" value="SPASM"/>
    <property type="match status" value="1"/>
</dbReference>
<evidence type="ECO:0000256" key="5">
    <source>
        <dbReference type="ARBA" id="ARBA00023002"/>
    </source>
</evidence>
<evidence type="ECO:0000256" key="3">
    <source>
        <dbReference type="ARBA" id="ARBA00022691"/>
    </source>
</evidence>
<keyword evidence="4" id="KW-0479">Metal-binding</keyword>
<comment type="cofactor">
    <cofactor evidence="1">
        <name>[4Fe-4S] cluster</name>
        <dbReference type="ChEBI" id="CHEBI:49883"/>
    </cofactor>
</comment>
<evidence type="ECO:0000256" key="4">
    <source>
        <dbReference type="ARBA" id="ARBA00022723"/>
    </source>
</evidence>
<dbReference type="PANTHER" id="PTHR11228:SF7">
    <property type="entry name" value="PQQA PEPTIDE CYCLASE"/>
    <property type="match status" value="1"/>
</dbReference>
<evidence type="ECO:0000313" key="11">
    <source>
        <dbReference type="Proteomes" id="UP000306918"/>
    </source>
</evidence>
<sequence>MEPKTNRKFDKTTFDRQVKRIEQWSNTRKMRLSNPAYYIDIPQEISIQLTYACNLRCKMCYQWNETGYLNSASSAKNMHNEIAVDLFEKILEETLDIKSSLYIWGGEPLFHSNFEGISKALEKDLRYTTMCTNGLLIQKNMDSLLRISSNLALLISIDGLGDTNNELRGKLTFERVMTQISDLFTEQKKGTYKGTISINAVLNDSLAPHIYEFMEFFDDLGVDSVYFNYPWYISPQRAYEMDKFYNSKLAWIEDESTLSGTKSWHSFNYKLSPDSAIIVQEQIQKLKSRIWNSRVRFQQHMQDHEILDFIIDSHSSTRSCFAWSSRIEILADGRAGTCCKFFPELSIGNIKDYGLLNLWRSDKFNKLRHILGNGLLPICSKCILLYRNGY</sequence>
<dbReference type="RefSeq" id="WP_136580176.1">
    <property type="nucleotide sequence ID" value="NZ_STFF01000010.1"/>
</dbReference>
<dbReference type="CDD" id="cd01335">
    <property type="entry name" value="Radical_SAM"/>
    <property type="match status" value="1"/>
</dbReference>
<keyword evidence="5" id="KW-0560">Oxidoreductase</keyword>
<dbReference type="PROSITE" id="PS01305">
    <property type="entry name" value="MOAA_NIFB_PQQE"/>
    <property type="match status" value="1"/>
</dbReference>
<feature type="domain" description="4Fe4S-binding SPASM" evidence="9">
    <location>
        <begin position="320"/>
        <end position="382"/>
    </location>
</feature>
<feature type="domain" description="Radical SAM core" evidence="8">
    <location>
        <begin position="48"/>
        <end position="178"/>
    </location>
</feature>
<dbReference type="InterPro" id="IPR007197">
    <property type="entry name" value="rSAM"/>
</dbReference>
<evidence type="ECO:0000256" key="1">
    <source>
        <dbReference type="ARBA" id="ARBA00001966"/>
    </source>
</evidence>
<dbReference type="InterPro" id="IPR000385">
    <property type="entry name" value="MoaA_NifB_PqqE_Fe-S-bd_CS"/>
</dbReference>
<dbReference type="EMBL" id="STFF01000010">
    <property type="protein sequence ID" value="THU32986.1"/>
    <property type="molecule type" value="Genomic_DNA"/>
</dbReference>
<dbReference type="OrthoDB" id="7021155at2"/>
<evidence type="ECO:0000259" key="9">
    <source>
        <dbReference type="Pfam" id="PF13186"/>
    </source>
</evidence>
<dbReference type="InterPro" id="IPR013785">
    <property type="entry name" value="Aldolase_TIM"/>
</dbReference>
<organism evidence="10 11">
    <name type="scientific">Niastella caeni</name>
    <dbReference type="NCBI Taxonomy" id="2569763"/>
    <lineage>
        <taxon>Bacteria</taxon>
        <taxon>Pseudomonadati</taxon>
        <taxon>Bacteroidota</taxon>
        <taxon>Chitinophagia</taxon>
        <taxon>Chitinophagales</taxon>
        <taxon>Chitinophagaceae</taxon>
        <taxon>Niastella</taxon>
    </lineage>
</organism>
<evidence type="ECO:0000313" key="10">
    <source>
        <dbReference type="EMBL" id="THU32986.1"/>
    </source>
</evidence>
<dbReference type="SFLD" id="SFLDG01067">
    <property type="entry name" value="SPASM/twitch_domain_containing"/>
    <property type="match status" value="1"/>
</dbReference>
<keyword evidence="7" id="KW-0411">Iron-sulfur</keyword>